<keyword evidence="2" id="KW-1185">Reference proteome</keyword>
<accession>A0ABY6G1G7</accession>
<proteinExistence type="predicted"/>
<dbReference type="Gene3D" id="3.40.30.10">
    <property type="entry name" value="Glutaredoxin"/>
    <property type="match status" value="1"/>
</dbReference>
<dbReference type="EMBL" id="CP107020">
    <property type="protein sequence ID" value="UYG17045.1"/>
    <property type="molecule type" value="Genomic_DNA"/>
</dbReference>
<name>A0ABY6G1G7_9MICO</name>
<dbReference type="InterPro" id="IPR008554">
    <property type="entry name" value="Glutaredoxin-like"/>
</dbReference>
<dbReference type="InterPro" id="IPR036249">
    <property type="entry name" value="Thioredoxin-like_sf"/>
</dbReference>
<protein>
    <submittedName>
        <fullName evidence="1">Glutaredoxin family protein</fullName>
    </submittedName>
</protein>
<sequence>MADSPLAPAPLPVPSEPDARVMLLDRDGCHLCDAARPVVLEEARRAGATVERVDVDADPAVRAAWGDQVPVVAVDGRVVARYRVDATSLRRALRPGPRWRRLLPGG</sequence>
<reference evidence="1" key="1">
    <citation type="submission" date="2022-10" db="EMBL/GenBank/DDBJ databases">
        <title>Whole-Genome Sequencing of Brachybacterium huguangmaarense BRM-3, Isolated from Betula schmidtii.</title>
        <authorList>
            <person name="Haam D."/>
        </authorList>
    </citation>
    <scope>NUCLEOTIDE SEQUENCE</scope>
    <source>
        <strain evidence="1">BRM-3</strain>
    </source>
</reference>
<dbReference type="RefSeq" id="WP_263594255.1">
    <property type="nucleotide sequence ID" value="NZ_CP107020.1"/>
</dbReference>
<dbReference type="Pfam" id="PF05768">
    <property type="entry name" value="Glrx-like"/>
    <property type="match status" value="1"/>
</dbReference>
<dbReference type="Proteomes" id="UP001164305">
    <property type="component" value="Chromosome"/>
</dbReference>
<evidence type="ECO:0000313" key="1">
    <source>
        <dbReference type="EMBL" id="UYG17045.1"/>
    </source>
</evidence>
<gene>
    <name evidence="1" type="ORF">BRM3_00990</name>
</gene>
<organism evidence="1 2">
    <name type="scientific">Brachybacterium huguangmaarense</name>
    <dbReference type="NCBI Taxonomy" id="1652028"/>
    <lineage>
        <taxon>Bacteria</taxon>
        <taxon>Bacillati</taxon>
        <taxon>Actinomycetota</taxon>
        <taxon>Actinomycetes</taxon>
        <taxon>Micrococcales</taxon>
        <taxon>Dermabacteraceae</taxon>
        <taxon>Brachybacterium</taxon>
    </lineage>
</organism>
<evidence type="ECO:0000313" key="2">
    <source>
        <dbReference type="Proteomes" id="UP001164305"/>
    </source>
</evidence>
<dbReference type="SUPFAM" id="SSF52833">
    <property type="entry name" value="Thioredoxin-like"/>
    <property type="match status" value="1"/>
</dbReference>